<dbReference type="OrthoDB" id="5341635at2"/>
<keyword evidence="2 5" id="KW-0732">Signal</keyword>
<reference evidence="7 8" key="1">
    <citation type="journal article" date="2016" name="Environ. Microbiol.">
        <title>New Methyloceanibacter diversity from North Sea sediments includes methanotroph containing solely the soluble methane monooxygenase.</title>
        <authorList>
            <person name="Vekeman B."/>
            <person name="Kerckhof F.M."/>
            <person name="Cremers G."/>
            <person name="de Vos P."/>
            <person name="Vandamme P."/>
            <person name="Boon N."/>
            <person name="Op den Camp H.J."/>
            <person name="Heylen K."/>
        </authorList>
    </citation>
    <scope>NUCLEOTIDE SEQUENCE [LARGE SCALE GENOMIC DNA]</scope>
    <source>
        <strain evidence="7 8">R-67174</strain>
    </source>
</reference>
<dbReference type="PANTHER" id="PTHR30483">
    <property type="entry name" value="LEUCINE-SPECIFIC-BINDING PROTEIN"/>
    <property type="match status" value="1"/>
</dbReference>
<accession>A0A1E3VWY2</accession>
<dbReference type="Gene3D" id="3.40.50.2300">
    <property type="match status" value="2"/>
</dbReference>
<keyword evidence="3" id="KW-0813">Transport</keyword>
<feature type="region of interest" description="Disordered" evidence="4">
    <location>
        <begin position="541"/>
        <end position="565"/>
    </location>
</feature>
<evidence type="ECO:0000256" key="4">
    <source>
        <dbReference type="SAM" id="MobiDB-lite"/>
    </source>
</evidence>
<feature type="domain" description="Leucine-binding protein" evidence="6">
    <location>
        <begin position="98"/>
        <end position="403"/>
    </location>
</feature>
<evidence type="ECO:0000256" key="2">
    <source>
        <dbReference type="ARBA" id="ARBA00022729"/>
    </source>
</evidence>
<feature type="chain" id="PRO_5009138722" description="Leucine-binding protein domain-containing protein" evidence="5">
    <location>
        <begin position="27"/>
        <end position="646"/>
    </location>
</feature>
<feature type="region of interest" description="Disordered" evidence="4">
    <location>
        <begin position="413"/>
        <end position="448"/>
    </location>
</feature>
<evidence type="ECO:0000313" key="8">
    <source>
        <dbReference type="Proteomes" id="UP000094501"/>
    </source>
</evidence>
<feature type="compositionally biased region" description="Low complexity" evidence="4">
    <location>
        <begin position="429"/>
        <end position="439"/>
    </location>
</feature>
<comment type="similarity">
    <text evidence="1">Belongs to the leucine-binding protein family.</text>
</comment>
<dbReference type="PANTHER" id="PTHR30483:SF6">
    <property type="entry name" value="PERIPLASMIC BINDING PROTEIN OF ABC TRANSPORTER FOR NATURAL AMINO ACIDS"/>
    <property type="match status" value="1"/>
</dbReference>
<dbReference type="Proteomes" id="UP000094501">
    <property type="component" value="Unassembled WGS sequence"/>
</dbReference>
<evidence type="ECO:0000259" key="6">
    <source>
        <dbReference type="Pfam" id="PF13458"/>
    </source>
</evidence>
<dbReference type="InterPro" id="IPR028081">
    <property type="entry name" value="Leu-bd"/>
</dbReference>
<feature type="compositionally biased region" description="Basic and acidic residues" evidence="4">
    <location>
        <begin position="631"/>
        <end position="646"/>
    </location>
</feature>
<dbReference type="SUPFAM" id="SSF53822">
    <property type="entry name" value="Periplasmic binding protein-like I"/>
    <property type="match status" value="1"/>
</dbReference>
<dbReference type="AlphaFoldDB" id="A0A1E3VWY2"/>
<dbReference type="InterPro" id="IPR051010">
    <property type="entry name" value="BCAA_transport"/>
</dbReference>
<feature type="region of interest" description="Disordered" evidence="4">
    <location>
        <begin position="28"/>
        <end position="60"/>
    </location>
</feature>
<dbReference type="GO" id="GO:0006865">
    <property type="term" value="P:amino acid transport"/>
    <property type="evidence" value="ECO:0007669"/>
    <property type="project" value="UniProtKB-KW"/>
</dbReference>
<keyword evidence="8" id="KW-1185">Reference proteome</keyword>
<keyword evidence="3" id="KW-0029">Amino-acid transport</keyword>
<organism evidence="7 8">
    <name type="scientific">Methyloceanibacter methanicus</name>
    <dbReference type="NCBI Taxonomy" id="1774968"/>
    <lineage>
        <taxon>Bacteria</taxon>
        <taxon>Pseudomonadati</taxon>
        <taxon>Pseudomonadota</taxon>
        <taxon>Alphaproteobacteria</taxon>
        <taxon>Hyphomicrobiales</taxon>
        <taxon>Hyphomicrobiaceae</taxon>
        <taxon>Methyloceanibacter</taxon>
    </lineage>
</organism>
<dbReference type="CDD" id="cd06268">
    <property type="entry name" value="PBP1_ABC_transporter_LIVBP-like"/>
    <property type="match status" value="1"/>
</dbReference>
<evidence type="ECO:0000256" key="1">
    <source>
        <dbReference type="ARBA" id="ARBA00010062"/>
    </source>
</evidence>
<name>A0A1E3VWY2_9HYPH</name>
<evidence type="ECO:0000256" key="5">
    <source>
        <dbReference type="SAM" id="SignalP"/>
    </source>
</evidence>
<comment type="caution">
    <text evidence="7">The sequence shown here is derived from an EMBL/GenBank/DDBJ whole genome shotgun (WGS) entry which is preliminary data.</text>
</comment>
<feature type="compositionally biased region" description="Basic and acidic residues" evidence="4">
    <location>
        <begin position="543"/>
        <end position="554"/>
    </location>
</feature>
<feature type="region of interest" description="Disordered" evidence="4">
    <location>
        <begin position="603"/>
        <end position="646"/>
    </location>
</feature>
<dbReference type="InterPro" id="IPR028082">
    <property type="entry name" value="Peripla_BP_I"/>
</dbReference>
<dbReference type="STRING" id="1774968.AUC68_10980"/>
<sequence length="646" mass="71770">MQLLRSKFPALIGVCLLAGVATPVPAAAEETAETPSAETPAPDAPSSRAPAAKPAAATKKTAAPAADKKLLRIVYLGKEYDEPLPLSYAEKEITDKGIQGARLMLKEANQAGNFVGYAFEMDEVIVPEDGDVVAKAKERLAAGDRFFIADLEPDDLLAVADLPEAKDALFMNIRSSATKLRQEECRQNVFHIIPDYAMRADAIAQYLIWKKWPKWYVVRRDTPEDQDYVAQVERSAKRFGGKVVEDHLYDLPPGARNLDSGHQQIQQQMAQETERAPEHDVVWAINSDDDFGDYLMYRTTLPRPVVGTQGLQATAWDKSYTESGGMHFQNAIPKLANRAPVERDYTAWLGFRSLADAAMKSGTVDPKGVKDYMLSDQFRLEAFKGQALSFRPWDHQMRQPVILGGARACLSRRRRRKASCTRPTSPTRSVSISPNPSASSKRDLRLRGSGDARGVFPPALWRLPILQHSRQGPKTKFLSGAARLGMAAFPRPATVATKIATTWHWSDEAPVPFWELSLRSWRNNAPSGWTIDPSVRCALSRARRPETEGREKPSDNNNQTWKRSRHETEFTCFPAAACPLLWDGDRGLPFLIDSDWIFAGRRRRRGGAGGSQDAAGTQVQERCAGRGHAGCQREEADARLLPRQEI</sequence>
<dbReference type="RefSeq" id="WP_069438350.1">
    <property type="nucleotide sequence ID" value="NZ_LPWG01000014.1"/>
</dbReference>
<proteinExistence type="inferred from homology"/>
<evidence type="ECO:0000313" key="7">
    <source>
        <dbReference type="EMBL" id="ODR98022.1"/>
    </source>
</evidence>
<protein>
    <recommendedName>
        <fullName evidence="6">Leucine-binding protein domain-containing protein</fullName>
    </recommendedName>
</protein>
<feature type="signal peptide" evidence="5">
    <location>
        <begin position="1"/>
        <end position="26"/>
    </location>
</feature>
<evidence type="ECO:0000256" key="3">
    <source>
        <dbReference type="ARBA" id="ARBA00022970"/>
    </source>
</evidence>
<gene>
    <name evidence="7" type="ORF">AUC68_10980</name>
</gene>
<dbReference type="EMBL" id="LPWG01000014">
    <property type="protein sequence ID" value="ODR98022.1"/>
    <property type="molecule type" value="Genomic_DNA"/>
</dbReference>
<dbReference type="Pfam" id="PF13458">
    <property type="entry name" value="Peripla_BP_6"/>
    <property type="match status" value="1"/>
</dbReference>